<accession>H1V632</accession>
<sequence length="71" mass="7794">LEIILECIEVFKRHGVAAGNEIASMHIGDVGKVDPHHGEHLLGMATRSKHNQKIGSLQQAEPRRVFGRCIG</sequence>
<dbReference type="Proteomes" id="UP000007174">
    <property type="component" value="Unassembled WGS sequence"/>
</dbReference>
<feature type="non-terminal residue" evidence="1">
    <location>
        <position position="1"/>
    </location>
</feature>
<name>H1V632_COLHI</name>
<proteinExistence type="predicted"/>
<organism evidence="1 2">
    <name type="scientific">Colletotrichum higginsianum (strain IMI 349063)</name>
    <name type="common">Crucifer anthracnose fungus</name>
    <dbReference type="NCBI Taxonomy" id="759273"/>
    <lineage>
        <taxon>Eukaryota</taxon>
        <taxon>Fungi</taxon>
        <taxon>Dikarya</taxon>
        <taxon>Ascomycota</taxon>
        <taxon>Pezizomycotina</taxon>
        <taxon>Sordariomycetes</taxon>
        <taxon>Hypocreomycetidae</taxon>
        <taxon>Glomerellales</taxon>
        <taxon>Glomerellaceae</taxon>
        <taxon>Colletotrichum</taxon>
        <taxon>Colletotrichum destructivum species complex</taxon>
    </lineage>
</organism>
<evidence type="ECO:0000313" key="1">
    <source>
        <dbReference type="EMBL" id="CCF35684.1"/>
    </source>
</evidence>
<gene>
    <name evidence="1" type="ORF">CH063_07415</name>
</gene>
<dbReference type="AlphaFoldDB" id="H1V632"/>
<reference evidence="2" key="1">
    <citation type="journal article" date="2012" name="Nat. Genet.">
        <title>Lifestyle transitions in plant pathogenic Colletotrichum fungi deciphered by genome and transcriptome analyses.</title>
        <authorList>
            <person name="O'Connell R.J."/>
            <person name="Thon M.R."/>
            <person name="Hacquard S."/>
            <person name="Amyotte S.G."/>
            <person name="Kleemann J."/>
            <person name="Torres M.F."/>
            <person name="Damm U."/>
            <person name="Buiate E.A."/>
            <person name="Epstein L."/>
            <person name="Alkan N."/>
            <person name="Altmueller J."/>
            <person name="Alvarado-Balderrama L."/>
            <person name="Bauser C.A."/>
            <person name="Becker C."/>
            <person name="Birren B.W."/>
            <person name="Chen Z."/>
            <person name="Choi J."/>
            <person name="Crouch J.A."/>
            <person name="Duvick J.P."/>
            <person name="Farman M.A."/>
            <person name="Gan P."/>
            <person name="Heiman D."/>
            <person name="Henrissat B."/>
            <person name="Howard R.J."/>
            <person name="Kabbage M."/>
            <person name="Koch C."/>
            <person name="Kracher B."/>
            <person name="Kubo Y."/>
            <person name="Law A.D."/>
            <person name="Lebrun M.-H."/>
            <person name="Lee Y.-H."/>
            <person name="Miyara I."/>
            <person name="Moore N."/>
            <person name="Neumann U."/>
            <person name="Nordstroem K."/>
            <person name="Panaccione D.G."/>
            <person name="Panstruga R."/>
            <person name="Place M."/>
            <person name="Proctor R.H."/>
            <person name="Prusky D."/>
            <person name="Rech G."/>
            <person name="Reinhardt R."/>
            <person name="Rollins J.A."/>
            <person name="Rounsley S."/>
            <person name="Schardl C.L."/>
            <person name="Schwartz D.C."/>
            <person name="Shenoy N."/>
            <person name="Shirasu K."/>
            <person name="Sikhakolli U.R."/>
            <person name="Stueber K."/>
            <person name="Sukno S.A."/>
            <person name="Sweigard J.A."/>
            <person name="Takano Y."/>
            <person name="Takahara H."/>
            <person name="Trail F."/>
            <person name="van der Does H.C."/>
            <person name="Voll L.M."/>
            <person name="Will I."/>
            <person name="Young S."/>
            <person name="Zeng Q."/>
            <person name="Zhang J."/>
            <person name="Zhou S."/>
            <person name="Dickman M.B."/>
            <person name="Schulze-Lefert P."/>
            <person name="Ver Loren van Themaat E."/>
            <person name="Ma L.-J."/>
            <person name="Vaillancourt L.J."/>
        </authorList>
    </citation>
    <scope>NUCLEOTIDE SEQUENCE [LARGE SCALE GENOMIC DNA]</scope>
    <source>
        <strain evidence="2">IMI 349063</strain>
    </source>
</reference>
<evidence type="ECO:0000313" key="2">
    <source>
        <dbReference type="Proteomes" id="UP000007174"/>
    </source>
</evidence>
<dbReference type="EMBL" id="CACQ02001645">
    <property type="protein sequence ID" value="CCF35684.1"/>
    <property type="molecule type" value="Genomic_DNA"/>
</dbReference>
<protein>
    <submittedName>
        <fullName evidence="1">Uncharacterized protein</fullName>
    </submittedName>
</protein>
<dbReference type="HOGENOM" id="CLU_2746872_0_0_1"/>